<feature type="compositionally biased region" description="Basic and acidic residues" evidence="1">
    <location>
        <begin position="131"/>
        <end position="148"/>
    </location>
</feature>
<proteinExistence type="predicted"/>
<evidence type="ECO:0000256" key="1">
    <source>
        <dbReference type="SAM" id="MobiDB-lite"/>
    </source>
</evidence>
<dbReference type="Proteomes" id="UP000887013">
    <property type="component" value="Unassembled WGS sequence"/>
</dbReference>
<feature type="region of interest" description="Disordered" evidence="1">
    <location>
        <begin position="1"/>
        <end position="24"/>
    </location>
</feature>
<comment type="caution">
    <text evidence="2">The sequence shown here is derived from an EMBL/GenBank/DDBJ whole genome shotgun (WGS) entry which is preliminary data.</text>
</comment>
<sequence length="148" mass="16801">MIFEPVTDPSYLKHPGSDESEPIHNPFETLDFNESVRCQREEVKGRSHSSIRDLVLSHESPPGSEATGTEFALRQTNLCPSRSFPRIISLKFIYVLMSLLSSAENKVMKDDDSHEYPSPARESVSSPIRVRYPDPSRTASEEKKKFKC</sequence>
<gene>
    <name evidence="2" type="ORF">NPIL_91821</name>
</gene>
<dbReference type="EMBL" id="BMAW01014000">
    <property type="protein sequence ID" value="GFT36987.1"/>
    <property type="molecule type" value="Genomic_DNA"/>
</dbReference>
<feature type="region of interest" description="Disordered" evidence="1">
    <location>
        <begin position="48"/>
        <end position="69"/>
    </location>
</feature>
<evidence type="ECO:0000313" key="2">
    <source>
        <dbReference type="EMBL" id="GFT36987.1"/>
    </source>
</evidence>
<reference evidence="2" key="1">
    <citation type="submission" date="2020-08" db="EMBL/GenBank/DDBJ databases">
        <title>Multicomponent nature underlies the extraordinary mechanical properties of spider dragline silk.</title>
        <authorList>
            <person name="Kono N."/>
            <person name="Nakamura H."/>
            <person name="Mori M."/>
            <person name="Yoshida Y."/>
            <person name="Ohtoshi R."/>
            <person name="Malay A.D."/>
            <person name="Moran D.A.P."/>
            <person name="Tomita M."/>
            <person name="Numata K."/>
            <person name="Arakawa K."/>
        </authorList>
    </citation>
    <scope>NUCLEOTIDE SEQUENCE</scope>
</reference>
<accession>A0A8X6NY57</accession>
<dbReference type="AlphaFoldDB" id="A0A8X6NY57"/>
<keyword evidence="3" id="KW-1185">Reference proteome</keyword>
<feature type="region of interest" description="Disordered" evidence="1">
    <location>
        <begin position="106"/>
        <end position="148"/>
    </location>
</feature>
<feature type="compositionally biased region" description="Basic and acidic residues" evidence="1">
    <location>
        <begin position="106"/>
        <end position="115"/>
    </location>
</feature>
<evidence type="ECO:0000313" key="3">
    <source>
        <dbReference type="Proteomes" id="UP000887013"/>
    </source>
</evidence>
<organism evidence="2 3">
    <name type="scientific">Nephila pilipes</name>
    <name type="common">Giant wood spider</name>
    <name type="synonym">Nephila maculata</name>
    <dbReference type="NCBI Taxonomy" id="299642"/>
    <lineage>
        <taxon>Eukaryota</taxon>
        <taxon>Metazoa</taxon>
        <taxon>Ecdysozoa</taxon>
        <taxon>Arthropoda</taxon>
        <taxon>Chelicerata</taxon>
        <taxon>Arachnida</taxon>
        <taxon>Araneae</taxon>
        <taxon>Araneomorphae</taxon>
        <taxon>Entelegynae</taxon>
        <taxon>Araneoidea</taxon>
        <taxon>Nephilidae</taxon>
        <taxon>Nephila</taxon>
    </lineage>
</organism>
<protein>
    <submittedName>
        <fullName evidence="2">Uncharacterized protein</fullName>
    </submittedName>
</protein>
<name>A0A8X6NY57_NEPPI</name>